<keyword evidence="2" id="KW-1185">Reference proteome</keyword>
<dbReference type="Proteomes" id="UP000620124">
    <property type="component" value="Unassembled WGS sequence"/>
</dbReference>
<dbReference type="OrthoDB" id="3091291at2759"/>
<gene>
    <name evidence="1" type="ORF">MVEN_02560900</name>
</gene>
<comment type="caution">
    <text evidence="1">The sequence shown here is derived from an EMBL/GenBank/DDBJ whole genome shotgun (WGS) entry which is preliminary data.</text>
</comment>
<organism evidence="1 2">
    <name type="scientific">Mycena venus</name>
    <dbReference type="NCBI Taxonomy" id="2733690"/>
    <lineage>
        <taxon>Eukaryota</taxon>
        <taxon>Fungi</taxon>
        <taxon>Dikarya</taxon>
        <taxon>Basidiomycota</taxon>
        <taxon>Agaricomycotina</taxon>
        <taxon>Agaricomycetes</taxon>
        <taxon>Agaricomycetidae</taxon>
        <taxon>Agaricales</taxon>
        <taxon>Marasmiineae</taxon>
        <taxon>Mycenaceae</taxon>
        <taxon>Mycena</taxon>
    </lineage>
</organism>
<dbReference type="EMBL" id="JACAZI010000037">
    <property type="protein sequence ID" value="KAF7328212.1"/>
    <property type="molecule type" value="Genomic_DNA"/>
</dbReference>
<name>A0A8H6U3K5_9AGAR</name>
<evidence type="ECO:0000313" key="2">
    <source>
        <dbReference type="Proteomes" id="UP000620124"/>
    </source>
</evidence>
<accession>A0A8H6U3K5</accession>
<sequence>MPTTVVRKVESRTGVIPRWLEPPTSALPSSTRGPEWPPATCLSLGTSVSHPQHVRNASPVRARTLLNAGHESPKVVIASHMGIPSIYLNHQEADLPVSHPAAAAVLHAHTSVDSVATATSALRRSLNHAPAFSRPTCRCERPNPAEPRVSRSPPCYATRHSARVCTGLVVVQNPAAPPPRTHLHSLLPTSYIHPKAAQPAPTQALCATSGNNQQERRCW</sequence>
<proteinExistence type="predicted"/>
<dbReference type="AlphaFoldDB" id="A0A8H6U3K5"/>
<protein>
    <submittedName>
        <fullName evidence="1">Uncharacterized protein</fullName>
    </submittedName>
</protein>
<evidence type="ECO:0000313" key="1">
    <source>
        <dbReference type="EMBL" id="KAF7328212.1"/>
    </source>
</evidence>
<reference evidence="1" key="1">
    <citation type="submission" date="2020-05" db="EMBL/GenBank/DDBJ databases">
        <title>Mycena genomes resolve the evolution of fungal bioluminescence.</title>
        <authorList>
            <person name="Tsai I.J."/>
        </authorList>
    </citation>
    <scope>NUCLEOTIDE SEQUENCE</scope>
    <source>
        <strain evidence="1">CCC161011</strain>
    </source>
</reference>